<protein>
    <recommendedName>
        <fullName evidence="4">Transmembrane protein</fullName>
    </recommendedName>
</protein>
<feature type="compositionally biased region" description="Basic and acidic residues" evidence="1">
    <location>
        <begin position="11"/>
        <end position="20"/>
    </location>
</feature>
<feature type="transmembrane region" description="Helical" evidence="2">
    <location>
        <begin position="57"/>
        <end position="79"/>
    </location>
</feature>
<feature type="region of interest" description="Disordered" evidence="1">
    <location>
        <begin position="1"/>
        <end position="20"/>
    </location>
</feature>
<reference evidence="3" key="1">
    <citation type="journal article" date="2010" name="BMC Genomics">
        <title>Genomes of three tomato pathogens within the Ralstonia solanacearum species complex reveal significant evolutionary divergence.</title>
        <authorList>
            <person name="Remenant B."/>
            <person name="Coupat-Goutaland B."/>
            <person name="Guidot A."/>
            <person name="Cellier G."/>
            <person name="Wicker E."/>
            <person name="Allen C."/>
            <person name="Fegan M."/>
            <person name="Pruvost O."/>
            <person name="Elbaz M."/>
            <person name="Calteau A."/>
            <person name="Salvignol G."/>
            <person name="Mornico D."/>
            <person name="Mangenot S."/>
            <person name="Barbe V."/>
            <person name="Medigue C."/>
            <person name="Prior P."/>
        </authorList>
    </citation>
    <scope>NUCLEOTIDE SEQUENCE [LARGE SCALE GENOMIC DNA]</scope>
    <source>
        <strain evidence="3">CFBP2957</strain>
        <plasmid evidence="3">RCFBPv3_mp</plasmid>
    </source>
</reference>
<keyword evidence="2" id="KW-1133">Transmembrane helix</keyword>
<evidence type="ECO:0000313" key="3">
    <source>
        <dbReference type="EMBL" id="CBJ53625.1"/>
    </source>
</evidence>
<evidence type="ECO:0000256" key="2">
    <source>
        <dbReference type="SAM" id="Phobius"/>
    </source>
</evidence>
<feature type="transmembrane region" description="Helical" evidence="2">
    <location>
        <begin position="91"/>
        <end position="111"/>
    </location>
</feature>
<reference evidence="3" key="2">
    <citation type="submission" date="2010-02" db="EMBL/GenBank/DDBJ databases">
        <authorList>
            <person name="Genoscope - CEA"/>
        </authorList>
    </citation>
    <scope>NUCLEOTIDE SEQUENCE</scope>
    <source>
        <strain evidence="3">CFBP2957</strain>
        <plasmid evidence="3">RCFBPv3_mp</plasmid>
    </source>
</reference>
<dbReference type="RefSeq" id="WP_013208137.1">
    <property type="nucleotide sequence ID" value="NC_014309.1"/>
</dbReference>
<feature type="compositionally biased region" description="Polar residues" evidence="1">
    <location>
        <begin position="1"/>
        <end position="10"/>
    </location>
</feature>
<keyword evidence="2" id="KW-0472">Membrane</keyword>
<keyword evidence="2" id="KW-0812">Transmembrane</keyword>
<sequence length="241" mass="26921">MSNENQVNSEVKSEGEKKEPRQPHVIALNGLGALLCAFAAVLSFMGESAESIEIGALQIFNLPLFVGIAAFACFLATVISMKMKWGSDGSSWIKSGVLIFLVLIFSLVFVFREPASLAVQWDRLSPVDETVHYQYRFQSNYYSYHTVAHDRVRNVGFIGSKKSFRVVTEGDQYESCRSSSEACELRECLTGQIWWLGGLQWGIEAERDSSASGESKALTCQPVDAQTVTLDTYDEYGYRYE</sequence>
<geneLocation type="plasmid" evidence="3">
    <name>RCFBPv3_mp</name>
</geneLocation>
<dbReference type="EMBL" id="FP885907">
    <property type="protein sequence ID" value="CBJ53625.1"/>
    <property type="molecule type" value="Genomic_DNA"/>
</dbReference>
<gene>
    <name evidence="3" type="ORF">RCFBP_mp20198</name>
</gene>
<keyword evidence="3" id="KW-0614">Plasmid</keyword>
<feature type="transmembrane region" description="Helical" evidence="2">
    <location>
        <begin position="25"/>
        <end position="45"/>
    </location>
</feature>
<organism evidence="3">
    <name type="scientific">Ralstonia solanacearum CFBP2957</name>
    <dbReference type="NCBI Taxonomy" id="859656"/>
    <lineage>
        <taxon>Bacteria</taxon>
        <taxon>Pseudomonadati</taxon>
        <taxon>Pseudomonadota</taxon>
        <taxon>Betaproteobacteria</taxon>
        <taxon>Burkholderiales</taxon>
        <taxon>Burkholderiaceae</taxon>
        <taxon>Ralstonia</taxon>
        <taxon>Ralstonia solanacearum species complex</taxon>
    </lineage>
</organism>
<evidence type="ECO:0000256" key="1">
    <source>
        <dbReference type="SAM" id="MobiDB-lite"/>
    </source>
</evidence>
<accession>D8P3Y9</accession>
<dbReference type="AlphaFoldDB" id="D8P3Y9"/>
<name>D8P3Y9_RALSL</name>
<proteinExistence type="predicted"/>
<evidence type="ECO:0008006" key="4">
    <source>
        <dbReference type="Google" id="ProtNLM"/>
    </source>
</evidence>